<dbReference type="Gene3D" id="3.40.50.450">
    <property type="match status" value="1"/>
</dbReference>
<comment type="catalytic activity">
    <reaction evidence="13">
        <text>beta-D-fructose 6-phosphate + ATP = beta-D-fructose 1,6-bisphosphate + ADP + H(+)</text>
        <dbReference type="Rhea" id="RHEA:16109"/>
        <dbReference type="ChEBI" id="CHEBI:15378"/>
        <dbReference type="ChEBI" id="CHEBI:30616"/>
        <dbReference type="ChEBI" id="CHEBI:32966"/>
        <dbReference type="ChEBI" id="CHEBI:57634"/>
        <dbReference type="ChEBI" id="CHEBI:456216"/>
        <dbReference type="EC" id="2.7.1.11"/>
    </reaction>
</comment>
<gene>
    <name evidence="15" type="ORF">S01H1_40611</name>
</gene>
<evidence type="ECO:0000256" key="4">
    <source>
        <dbReference type="ARBA" id="ARBA00012055"/>
    </source>
</evidence>
<dbReference type="InterPro" id="IPR022953">
    <property type="entry name" value="ATP_PFK"/>
</dbReference>
<evidence type="ECO:0000256" key="12">
    <source>
        <dbReference type="ARBA" id="ARBA00023152"/>
    </source>
</evidence>
<dbReference type="GO" id="GO:0016208">
    <property type="term" value="F:AMP binding"/>
    <property type="evidence" value="ECO:0007669"/>
    <property type="project" value="TreeGrafter"/>
</dbReference>
<keyword evidence="12" id="KW-0324">Glycolysis</keyword>
<dbReference type="PRINTS" id="PR00476">
    <property type="entry name" value="PHFRCTKINASE"/>
</dbReference>
<feature type="non-terminal residue" evidence="15">
    <location>
        <position position="1"/>
    </location>
</feature>
<keyword evidence="11" id="KW-0460">Magnesium</keyword>
<comment type="caution">
    <text evidence="15">The sequence shown here is derived from an EMBL/GenBank/DDBJ whole genome shotgun (WGS) entry which is preliminary data.</text>
</comment>
<dbReference type="GO" id="GO:0042802">
    <property type="term" value="F:identical protein binding"/>
    <property type="evidence" value="ECO:0007669"/>
    <property type="project" value="TreeGrafter"/>
</dbReference>
<evidence type="ECO:0000256" key="7">
    <source>
        <dbReference type="ARBA" id="ARBA00022723"/>
    </source>
</evidence>
<dbReference type="GO" id="GO:0005945">
    <property type="term" value="C:6-phosphofructokinase complex"/>
    <property type="evidence" value="ECO:0007669"/>
    <property type="project" value="TreeGrafter"/>
</dbReference>
<evidence type="ECO:0000256" key="8">
    <source>
        <dbReference type="ARBA" id="ARBA00022741"/>
    </source>
</evidence>
<comment type="cofactor">
    <cofactor evidence="1">
        <name>Mg(2+)</name>
        <dbReference type="ChEBI" id="CHEBI:18420"/>
    </cofactor>
</comment>
<dbReference type="GO" id="GO:0030388">
    <property type="term" value="P:fructose 1,6-bisphosphate metabolic process"/>
    <property type="evidence" value="ECO:0007669"/>
    <property type="project" value="TreeGrafter"/>
</dbReference>
<dbReference type="UniPathway" id="UPA00109">
    <property type="reaction ID" value="UER00182"/>
</dbReference>
<dbReference type="InterPro" id="IPR035966">
    <property type="entry name" value="PKF_sf"/>
</dbReference>
<reference evidence="15" key="1">
    <citation type="journal article" date="2014" name="Front. Microbiol.">
        <title>High frequency of phylogenetically diverse reductive dehalogenase-homologous genes in deep subseafloor sedimentary metagenomes.</title>
        <authorList>
            <person name="Kawai M."/>
            <person name="Futagami T."/>
            <person name="Toyoda A."/>
            <person name="Takaki Y."/>
            <person name="Nishi S."/>
            <person name="Hori S."/>
            <person name="Arai W."/>
            <person name="Tsubouchi T."/>
            <person name="Morono Y."/>
            <person name="Uchiyama I."/>
            <person name="Ito T."/>
            <person name="Fujiyama A."/>
            <person name="Inagaki F."/>
            <person name="Takami H."/>
        </authorList>
    </citation>
    <scope>NUCLEOTIDE SEQUENCE</scope>
    <source>
        <strain evidence="15">Expedition CK06-06</strain>
    </source>
</reference>
<keyword evidence="5" id="KW-0963">Cytoplasm</keyword>
<dbReference type="EC" id="2.7.1.11" evidence="4"/>
<dbReference type="GO" id="GO:0070095">
    <property type="term" value="F:fructose-6-phosphate binding"/>
    <property type="evidence" value="ECO:0007669"/>
    <property type="project" value="TreeGrafter"/>
</dbReference>
<evidence type="ECO:0000256" key="6">
    <source>
        <dbReference type="ARBA" id="ARBA00022679"/>
    </source>
</evidence>
<evidence type="ECO:0000313" key="15">
    <source>
        <dbReference type="EMBL" id="GAG07414.1"/>
    </source>
</evidence>
<accession>X0UNQ1</accession>
<dbReference type="PANTHER" id="PTHR13697">
    <property type="entry name" value="PHOSPHOFRUCTOKINASE"/>
    <property type="match status" value="1"/>
</dbReference>
<evidence type="ECO:0000256" key="1">
    <source>
        <dbReference type="ARBA" id="ARBA00001946"/>
    </source>
</evidence>
<dbReference type="Gene3D" id="3.40.50.460">
    <property type="entry name" value="Phosphofructokinase domain"/>
    <property type="match status" value="1"/>
</dbReference>
<dbReference type="InterPro" id="IPR000023">
    <property type="entry name" value="Phosphofructokinase_dom"/>
</dbReference>
<evidence type="ECO:0000256" key="2">
    <source>
        <dbReference type="ARBA" id="ARBA00004496"/>
    </source>
</evidence>
<evidence type="ECO:0000256" key="13">
    <source>
        <dbReference type="ARBA" id="ARBA00048070"/>
    </source>
</evidence>
<dbReference type="GO" id="GO:0046872">
    <property type="term" value="F:metal ion binding"/>
    <property type="evidence" value="ECO:0007669"/>
    <property type="project" value="UniProtKB-KW"/>
</dbReference>
<keyword evidence="8" id="KW-0547">Nucleotide-binding</keyword>
<proteinExistence type="predicted"/>
<keyword evidence="7" id="KW-0479">Metal-binding</keyword>
<organism evidence="15">
    <name type="scientific">marine sediment metagenome</name>
    <dbReference type="NCBI Taxonomy" id="412755"/>
    <lineage>
        <taxon>unclassified sequences</taxon>
        <taxon>metagenomes</taxon>
        <taxon>ecological metagenomes</taxon>
    </lineage>
</organism>
<evidence type="ECO:0000256" key="5">
    <source>
        <dbReference type="ARBA" id="ARBA00022490"/>
    </source>
</evidence>
<comment type="pathway">
    <text evidence="3">Carbohydrate degradation; glycolysis; D-glyceraldehyde 3-phosphate and glycerone phosphate from D-glucose: step 3/4.</text>
</comment>
<feature type="domain" description="Phosphofructokinase" evidence="14">
    <location>
        <begin position="1"/>
        <end position="102"/>
    </location>
</feature>
<protein>
    <recommendedName>
        <fullName evidence="4">6-phosphofructokinase</fullName>
        <ecNumber evidence="4">2.7.1.11</ecNumber>
    </recommendedName>
</protein>
<dbReference type="GO" id="GO:0061621">
    <property type="term" value="P:canonical glycolysis"/>
    <property type="evidence" value="ECO:0007669"/>
    <property type="project" value="TreeGrafter"/>
</dbReference>
<comment type="subcellular location">
    <subcellularLocation>
        <location evidence="2">Cytoplasm</location>
    </subcellularLocation>
</comment>
<evidence type="ECO:0000259" key="14">
    <source>
        <dbReference type="Pfam" id="PF00365"/>
    </source>
</evidence>
<evidence type="ECO:0000256" key="3">
    <source>
        <dbReference type="ARBA" id="ARBA00004679"/>
    </source>
</evidence>
<keyword evidence="6" id="KW-0808">Transferase</keyword>
<name>X0UNQ1_9ZZZZ</name>
<evidence type="ECO:0000256" key="10">
    <source>
        <dbReference type="ARBA" id="ARBA00022840"/>
    </source>
</evidence>
<evidence type="ECO:0000256" key="9">
    <source>
        <dbReference type="ARBA" id="ARBA00022777"/>
    </source>
</evidence>
<dbReference type="GO" id="GO:0048029">
    <property type="term" value="F:monosaccharide binding"/>
    <property type="evidence" value="ECO:0007669"/>
    <property type="project" value="TreeGrafter"/>
</dbReference>
<dbReference type="SUPFAM" id="SSF53784">
    <property type="entry name" value="Phosphofructokinase"/>
    <property type="match status" value="1"/>
</dbReference>
<dbReference type="GO" id="GO:0006002">
    <property type="term" value="P:fructose 6-phosphate metabolic process"/>
    <property type="evidence" value="ECO:0007669"/>
    <property type="project" value="InterPro"/>
</dbReference>
<keyword evidence="10" id="KW-0067">ATP-binding</keyword>
<dbReference type="AlphaFoldDB" id="X0UNQ1"/>
<dbReference type="Pfam" id="PF00365">
    <property type="entry name" value="PFK"/>
    <property type="match status" value="1"/>
</dbReference>
<sequence>LALASGIVGGAEIVLIPEEETTFEEICHTIEDAYIRGKTHCLIIVAEGWKPGTQALARQLLERQDDLGFSVRVTRLGYVQRGGSASAFDRLLAARLGAAAARELIAGNGGHMVGWVKSSIALTPLEEAVAFEKQISQELRELARIMEE</sequence>
<dbReference type="EMBL" id="BARS01025723">
    <property type="protein sequence ID" value="GAG07414.1"/>
    <property type="molecule type" value="Genomic_DNA"/>
</dbReference>
<dbReference type="GO" id="GO:0005524">
    <property type="term" value="F:ATP binding"/>
    <property type="evidence" value="ECO:0007669"/>
    <property type="project" value="UniProtKB-KW"/>
</dbReference>
<evidence type="ECO:0000256" key="11">
    <source>
        <dbReference type="ARBA" id="ARBA00022842"/>
    </source>
</evidence>
<dbReference type="GO" id="GO:0003872">
    <property type="term" value="F:6-phosphofructokinase activity"/>
    <property type="evidence" value="ECO:0007669"/>
    <property type="project" value="UniProtKB-EC"/>
</dbReference>
<dbReference type="PANTHER" id="PTHR13697:SF4">
    <property type="entry name" value="ATP-DEPENDENT 6-PHOSPHOFRUCTOKINASE"/>
    <property type="match status" value="1"/>
</dbReference>
<keyword evidence="9" id="KW-0418">Kinase</keyword>